<accession>A0A183EU57</accession>
<feature type="signal peptide" evidence="1">
    <location>
        <begin position="1"/>
        <end position="23"/>
    </location>
</feature>
<evidence type="ECO:0000313" key="2">
    <source>
        <dbReference type="EMBL" id="VDN42915.1"/>
    </source>
</evidence>
<evidence type="ECO:0000256" key="1">
    <source>
        <dbReference type="SAM" id="SignalP"/>
    </source>
</evidence>
<evidence type="ECO:0000313" key="3">
    <source>
        <dbReference type="Proteomes" id="UP000271098"/>
    </source>
</evidence>
<dbReference type="WBParaSite" id="GPUH_0002452801-mRNA-1">
    <property type="protein sequence ID" value="GPUH_0002452801-mRNA-1"/>
    <property type="gene ID" value="GPUH_0002452801"/>
</dbReference>
<dbReference type="AlphaFoldDB" id="A0A183EU57"/>
<gene>
    <name evidence="2" type="ORF">GPUH_LOCUS24497</name>
</gene>
<feature type="chain" id="PRO_5043139288" evidence="1">
    <location>
        <begin position="24"/>
        <end position="67"/>
    </location>
</feature>
<proteinExistence type="predicted"/>
<reference evidence="2 3" key="2">
    <citation type="submission" date="2018-11" db="EMBL/GenBank/DDBJ databases">
        <authorList>
            <consortium name="Pathogen Informatics"/>
        </authorList>
    </citation>
    <scope>NUCLEOTIDE SEQUENCE [LARGE SCALE GENOMIC DNA]</scope>
</reference>
<keyword evidence="3" id="KW-1185">Reference proteome</keyword>
<keyword evidence="1" id="KW-0732">Signal</keyword>
<name>A0A183EU57_9BILA</name>
<dbReference type="EMBL" id="UYRT01101335">
    <property type="protein sequence ID" value="VDN42915.1"/>
    <property type="molecule type" value="Genomic_DNA"/>
</dbReference>
<protein>
    <submittedName>
        <fullName evidence="4">Secreted protein</fullName>
    </submittedName>
</protein>
<reference evidence="4" key="1">
    <citation type="submission" date="2016-06" db="UniProtKB">
        <authorList>
            <consortium name="WormBaseParasite"/>
        </authorList>
    </citation>
    <scope>IDENTIFICATION</scope>
</reference>
<dbReference type="Proteomes" id="UP000271098">
    <property type="component" value="Unassembled WGS sequence"/>
</dbReference>
<organism evidence="4">
    <name type="scientific">Gongylonema pulchrum</name>
    <dbReference type="NCBI Taxonomy" id="637853"/>
    <lineage>
        <taxon>Eukaryota</taxon>
        <taxon>Metazoa</taxon>
        <taxon>Ecdysozoa</taxon>
        <taxon>Nematoda</taxon>
        <taxon>Chromadorea</taxon>
        <taxon>Rhabditida</taxon>
        <taxon>Spirurina</taxon>
        <taxon>Spiruromorpha</taxon>
        <taxon>Spiruroidea</taxon>
        <taxon>Gongylonematidae</taxon>
        <taxon>Gongylonema</taxon>
    </lineage>
</organism>
<evidence type="ECO:0000313" key="4">
    <source>
        <dbReference type="WBParaSite" id="GPUH_0002452801-mRNA-1"/>
    </source>
</evidence>
<sequence>MLFWDLKCIFLNLYILPVAVVFRRSLCAAAERGENEDVGYEVLESAEQDEAVLKHQLVSFACNVSAF</sequence>